<sequence length="183" mass="20921">MEMIGSTYTFNARNGEKITLRPVVMEDAGQIVDAVKEIVDAGEFLQKERPRTKSEEEDFISDCRMKGNMYTAIEKQGTVIGIARIIKGELTMKKHTGMFRTWINSKGQGLGIGKEVMDYSIQWGKENGLYKIWLTVFSENKIAIRLYEKAGFTVEGVQKGQVIINQELQDEWYMACFLKKESE</sequence>
<dbReference type="InterPro" id="IPR016181">
    <property type="entry name" value="Acyl_CoA_acyltransferase"/>
</dbReference>
<evidence type="ECO:0000313" key="3">
    <source>
        <dbReference type="Proteomes" id="UP001139011"/>
    </source>
</evidence>
<dbReference type="PANTHER" id="PTHR43415:SF3">
    <property type="entry name" value="GNAT-FAMILY ACETYLTRANSFERASE"/>
    <property type="match status" value="1"/>
</dbReference>
<name>A0A9X2BH32_9BACL</name>
<proteinExistence type="predicted"/>
<comment type="caution">
    <text evidence="2">The sequence shown here is derived from an EMBL/GenBank/DDBJ whole genome shotgun (WGS) entry which is preliminary data.</text>
</comment>
<dbReference type="EMBL" id="JAIWJX010000002">
    <property type="protein sequence ID" value="MCK6257143.1"/>
    <property type="molecule type" value="Genomic_DNA"/>
</dbReference>
<dbReference type="CDD" id="cd04301">
    <property type="entry name" value="NAT_SF"/>
    <property type="match status" value="1"/>
</dbReference>
<keyword evidence="3" id="KW-1185">Reference proteome</keyword>
<dbReference type="RefSeq" id="WP_248252673.1">
    <property type="nucleotide sequence ID" value="NZ_JAIWJX010000002.1"/>
</dbReference>
<organism evidence="2 3">
    <name type="scientific">Fictibacillus marinisediminis</name>
    <dbReference type="NCBI Taxonomy" id="2878389"/>
    <lineage>
        <taxon>Bacteria</taxon>
        <taxon>Bacillati</taxon>
        <taxon>Bacillota</taxon>
        <taxon>Bacilli</taxon>
        <taxon>Bacillales</taxon>
        <taxon>Fictibacillaceae</taxon>
        <taxon>Fictibacillus</taxon>
    </lineage>
</organism>
<evidence type="ECO:0000313" key="2">
    <source>
        <dbReference type="EMBL" id="MCK6257143.1"/>
    </source>
</evidence>
<feature type="domain" description="N-acetyltransferase" evidence="1">
    <location>
        <begin position="18"/>
        <end position="179"/>
    </location>
</feature>
<evidence type="ECO:0000259" key="1">
    <source>
        <dbReference type="PROSITE" id="PS51186"/>
    </source>
</evidence>
<dbReference type="GO" id="GO:0016747">
    <property type="term" value="F:acyltransferase activity, transferring groups other than amino-acyl groups"/>
    <property type="evidence" value="ECO:0007669"/>
    <property type="project" value="InterPro"/>
</dbReference>
<dbReference type="PROSITE" id="PS51186">
    <property type="entry name" value="GNAT"/>
    <property type="match status" value="1"/>
</dbReference>
<dbReference type="Pfam" id="PF00583">
    <property type="entry name" value="Acetyltransf_1"/>
    <property type="match status" value="1"/>
</dbReference>
<accession>A0A9X2BH32</accession>
<dbReference type="Proteomes" id="UP001139011">
    <property type="component" value="Unassembled WGS sequence"/>
</dbReference>
<gene>
    <name evidence="2" type="ORF">LCY76_11105</name>
</gene>
<dbReference type="SUPFAM" id="SSF55729">
    <property type="entry name" value="Acyl-CoA N-acyltransferases (Nat)"/>
    <property type="match status" value="1"/>
</dbReference>
<reference evidence="2" key="1">
    <citation type="submission" date="2021-09" db="EMBL/GenBank/DDBJ databases">
        <title>Genome analysis of Fictibacillus sp. KIGAM418 isolated from marine sediment.</title>
        <authorList>
            <person name="Seo M.-J."/>
            <person name="Cho E.-S."/>
            <person name="Hwang C.Y."/>
        </authorList>
    </citation>
    <scope>NUCLEOTIDE SEQUENCE</scope>
    <source>
        <strain evidence="2">KIGAM418</strain>
    </source>
</reference>
<dbReference type="InterPro" id="IPR000182">
    <property type="entry name" value="GNAT_dom"/>
</dbReference>
<dbReference type="AlphaFoldDB" id="A0A9X2BH32"/>
<protein>
    <submittedName>
        <fullName evidence="2">GNAT family N-acetyltransferase</fullName>
    </submittedName>
</protein>
<dbReference type="Gene3D" id="3.40.630.30">
    <property type="match status" value="1"/>
</dbReference>
<dbReference type="PANTHER" id="PTHR43415">
    <property type="entry name" value="SPERMIDINE N(1)-ACETYLTRANSFERASE"/>
    <property type="match status" value="1"/>
</dbReference>